<comment type="caution">
    <text evidence="5">Lacks conserved residue(s) required for the propagation of feature annotation.</text>
</comment>
<dbReference type="PANTHER" id="PTHR38452:SF1">
    <property type="entry name" value="UPF0756 MEMBRANE PROTEIN YEAL"/>
    <property type="match status" value="1"/>
</dbReference>
<name>A0ABW8Q2R8_9NEIS</name>
<sequence>MHLNVIPLFLVLLILLGVLSNNGSITISATVLLLMQQTALSQYLPLAEKYGVAVGIIFLTIGVLSPLVSGKIQIPGLTAFMNLKMFAAVGIGILVAWIAGRGIPLMSAQPILVTGLLIGTIIGVAFLGGVPVGPLIAAGLLSFFAEKI</sequence>
<dbReference type="Proteomes" id="UP001621964">
    <property type="component" value="Unassembled WGS sequence"/>
</dbReference>
<feature type="transmembrane region" description="Helical" evidence="5">
    <location>
        <begin position="80"/>
        <end position="99"/>
    </location>
</feature>
<evidence type="ECO:0000313" key="7">
    <source>
        <dbReference type="Proteomes" id="UP001621964"/>
    </source>
</evidence>
<keyword evidence="4 5" id="KW-0472">Membrane</keyword>
<proteinExistence type="inferred from homology"/>
<accession>A0ABW8Q2R8</accession>
<evidence type="ECO:0000256" key="2">
    <source>
        <dbReference type="ARBA" id="ARBA00022692"/>
    </source>
</evidence>
<feature type="transmembrane region" description="Helical" evidence="5">
    <location>
        <begin position="111"/>
        <end position="144"/>
    </location>
</feature>
<evidence type="ECO:0000256" key="4">
    <source>
        <dbReference type="ARBA" id="ARBA00023136"/>
    </source>
</evidence>
<dbReference type="InterPro" id="IPR007382">
    <property type="entry name" value="UPF0756_TM"/>
</dbReference>
<gene>
    <name evidence="6" type="ORF">ACI43T_00060</name>
</gene>
<evidence type="ECO:0000256" key="3">
    <source>
        <dbReference type="ARBA" id="ARBA00022989"/>
    </source>
</evidence>
<evidence type="ECO:0000256" key="1">
    <source>
        <dbReference type="ARBA" id="ARBA00022475"/>
    </source>
</evidence>
<dbReference type="PANTHER" id="PTHR38452">
    <property type="entry name" value="UPF0756 MEMBRANE PROTEIN YEAL"/>
    <property type="match status" value="1"/>
</dbReference>
<protein>
    <recommendedName>
        <fullName evidence="5">UPF0756 membrane protein ACI43T_00060</fullName>
    </recommendedName>
</protein>
<organism evidence="6 7">
    <name type="scientific">Neisseria oralis</name>
    <dbReference type="NCBI Taxonomy" id="1107316"/>
    <lineage>
        <taxon>Bacteria</taxon>
        <taxon>Pseudomonadati</taxon>
        <taxon>Pseudomonadota</taxon>
        <taxon>Betaproteobacteria</taxon>
        <taxon>Neisseriales</taxon>
        <taxon>Neisseriaceae</taxon>
        <taxon>Neisseria</taxon>
    </lineage>
</organism>
<evidence type="ECO:0000256" key="5">
    <source>
        <dbReference type="HAMAP-Rule" id="MF_01874"/>
    </source>
</evidence>
<dbReference type="RefSeq" id="WP_405385196.1">
    <property type="nucleotide sequence ID" value="NZ_JBJGEB010000001.1"/>
</dbReference>
<comment type="similarity">
    <text evidence="5">Belongs to the UPF0756 family.</text>
</comment>
<feature type="transmembrane region" description="Helical" evidence="5">
    <location>
        <begin position="50"/>
        <end position="68"/>
    </location>
</feature>
<keyword evidence="1 5" id="KW-1003">Cell membrane</keyword>
<dbReference type="Pfam" id="PF04284">
    <property type="entry name" value="DUF441"/>
    <property type="match status" value="1"/>
</dbReference>
<dbReference type="EMBL" id="JBJGEB010000001">
    <property type="protein sequence ID" value="MFK7640901.1"/>
    <property type="molecule type" value="Genomic_DNA"/>
</dbReference>
<comment type="caution">
    <text evidence="6">The sequence shown here is derived from an EMBL/GenBank/DDBJ whole genome shotgun (WGS) entry which is preliminary data.</text>
</comment>
<reference evidence="6 7" key="1">
    <citation type="submission" date="2024-11" db="EMBL/GenBank/DDBJ databases">
        <authorList>
            <person name="Mikucki A.G."/>
            <person name="Kahler C.M."/>
        </authorList>
    </citation>
    <scope>NUCLEOTIDE SEQUENCE [LARGE SCALE GENOMIC DNA]</scope>
    <source>
        <strain evidence="6 7">EXNM717</strain>
    </source>
</reference>
<dbReference type="HAMAP" id="MF_01874">
    <property type="entry name" value="UPF0756"/>
    <property type="match status" value="1"/>
</dbReference>
<keyword evidence="2 5" id="KW-0812">Transmembrane</keyword>
<evidence type="ECO:0000313" key="6">
    <source>
        <dbReference type="EMBL" id="MFK7640901.1"/>
    </source>
</evidence>
<keyword evidence="3 5" id="KW-1133">Transmembrane helix</keyword>
<keyword evidence="7" id="KW-1185">Reference proteome</keyword>
<comment type="subcellular location">
    <subcellularLocation>
        <location evidence="5">Cell membrane</location>
        <topology evidence="5">Multi-pass membrane protein</topology>
    </subcellularLocation>
</comment>